<dbReference type="InterPro" id="IPR029464">
    <property type="entry name" value="HSDR_N"/>
</dbReference>
<evidence type="ECO:0000313" key="2">
    <source>
        <dbReference type="EMBL" id="MDT0675118.1"/>
    </source>
</evidence>
<gene>
    <name evidence="2" type="ORF">RM539_00790</name>
</gene>
<accession>A0ABU3D0P7</accession>
<evidence type="ECO:0000313" key="3">
    <source>
        <dbReference type="Proteomes" id="UP001262582"/>
    </source>
</evidence>
<dbReference type="RefSeq" id="WP_311501562.1">
    <property type="nucleotide sequence ID" value="NZ_JAVRHK010000001.1"/>
</dbReference>
<keyword evidence="3" id="KW-1185">Reference proteome</keyword>
<dbReference type="Proteomes" id="UP001262582">
    <property type="component" value="Unassembled WGS sequence"/>
</dbReference>
<organism evidence="2 3">
    <name type="scientific">Autumnicola musiva</name>
    <dbReference type="NCBI Taxonomy" id="3075589"/>
    <lineage>
        <taxon>Bacteria</taxon>
        <taxon>Pseudomonadati</taxon>
        <taxon>Bacteroidota</taxon>
        <taxon>Flavobacteriia</taxon>
        <taxon>Flavobacteriales</taxon>
        <taxon>Flavobacteriaceae</taxon>
        <taxon>Autumnicola</taxon>
    </lineage>
</organism>
<dbReference type="EMBL" id="JAVRHK010000001">
    <property type="protein sequence ID" value="MDT0675118.1"/>
    <property type="molecule type" value="Genomic_DNA"/>
</dbReference>
<protein>
    <submittedName>
        <fullName evidence="2">Type I restriction enzyme HsdR N-terminal domain-containing protein</fullName>
    </submittedName>
</protein>
<comment type="caution">
    <text evidence="2">The sequence shown here is derived from an EMBL/GenBank/DDBJ whole genome shotgun (WGS) entry which is preliminary data.</text>
</comment>
<dbReference type="Pfam" id="PF13588">
    <property type="entry name" value="HSDR_N_2"/>
    <property type="match status" value="1"/>
</dbReference>
<feature type="domain" description="Type I restriction enzyme R protein N-terminal" evidence="1">
    <location>
        <begin position="28"/>
        <end position="144"/>
    </location>
</feature>
<name>A0ABU3D0P7_9FLAO</name>
<proteinExistence type="predicted"/>
<evidence type="ECO:0000259" key="1">
    <source>
        <dbReference type="Pfam" id="PF13588"/>
    </source>
</evidence>
<sequence length="396" mass="46064">MVELKEYLKDGNRCILCVARKKLIRITPEEVVRQRTINKLISENGVPRQMIDAEVPLSYYKKGASGRADIIVSGIAKDGDNHIPLVLVECKEPNVLLTDRVEYQILRYDSVVRAKILLLTNGRDEIVFHYLSEEDRYQQLNGLPQYEDLLDTDYYEPKELEVVDWQRPSHNILDDRLIKELKEYGHIGEDSDSQYHSLLVNLLGLIFDPNSNIESLNLPSRRLIEDGGMRFTTFGNASGGGFPRDYRYLIFERNDGETQILSFTIMGKLSAVNHPLYRNSNGHSLFLFAIDDYENSHLSFEYAIDRFVVKENQTFTFWHDGTLTLGKRGRVKNQEVIDYMKGRRPELIRDGKVYLGQVDNSIQFEWHQEDVQNLITNFIAYSFLRDEFRNSKKYLS</sequence>
<reference evidence="2 3" key="1">
    <citation type="submission" date="2023-09" db="EMBL/GenBank/DDBJ databases">
        <authorList>
            <person name="Rey-Velasco X."/>
        </authorList>
    </citation>
    <scope>NUCLEOTIDE SEQUENCE [LARGE SCALE GENOMIC DNA]</scope>
    <source>
        <strain evidence="2 3">F117</strain>
    </source>
</reference>